<feature type="domain" description="Fumarate lyase N-terminal" evidence="8">
    <location>
        <begin position="20"/>
        <end position="313"/>
    </location>
</feature>
<dbReference type="Pfam" id="PF14698">
    <property type="entry name" value="ASL_C2"/>
    <property type="match status" value="1"/>
</dbReference>
<protein>
    <recommendedName>
        <fullName evidence="3 7">Argininosuccinate lyase</fullName>
        <shortName evidence="7">ASAL</shortName>
        <ecNumber evidence="3 7">4.3.2.1</ecNumber>
    </recommendedName>
    <alternativeName>
        <fullName evidence="7">Arginosuccinase</fullName>
    </alternativeName>
</protein>
<evidence type="ECO:0000313" key="11">
    <source>
        <dbReference type="Proteomes" id="UP000266389"/>
    </source>
</evidence>
<dbReference type="Gene3D" id="1.10.40.30">
    <property type="entry name" value="Fumarase/aspartase (C-terminal domain)"/>
    <property type="match status" value="1"/>
</dbReference>
<evidence type="ECO:0000256" key="5">
    <source>
        <dbReference type="ARBA" id="ARBA00022605"/>
    </source>
</evidence>
<proteinExistence type="inferred from homology"/>
<evidence type="ECO:0000256" key="7">
    <source>
        <dbReference type="HAMAP-Rule" id="MF_00006"/>
    </source>
</evidence>
<dbReference type="NCBIfam" id="TIGR00838">
    <property type="entry name" value="argH"/>
    <property type="match status" value="1"/>
</dbReference>
<dbReference type="InterPro" id="IPR000362">
    <property type="entry name" value="Fumarate_lyase_fam"/>
</dbReference>
<dbReference type="FunFam" id="1.10.275.10:FF:000002">
    <property type="entry name" value="Argininosuccinate lyase"/>
    <property type="match status" value="1"/>
</dbReference>
<keyword evidence="5 7" id="KW-0028">Amino-acid biosynthesis</keyword>
<dbReference type="CDD" id="cd01359">
    <property type="entry name" value="Argininosuccinate_lyase"/>
    <property type="match status" value="1"/>
</dbReference>
<dbReference type="PRINTS" id="PR00145">
    <property type="entry name" value="ARGSUCLYASE"/>
</dbReference>
<dbReference type="EMBL" id="PHFL01000045">
    <property type="protein sequence ID" value="RFM24220.1"/>
    <property type="molecule type" value="Genomic_DNA"/>
</dbReference>
<comment type="caution">
    <text evidence="10">The sequence shown here is derived from an EMBL/GenBank/DDBJ whole genome shotgun (WGS) entry which is preliminary data.</text>
</comment>
<keyword evidence="7" id="KW-0963">Cytoplasm</keyword>
<evidence type="ECO:0000256" key="6">
    <source>
        <dbReference type="ARBA" id="ARBA00023239"/>
    </source>
</evidence>
<dbReference type="EC" id="4.3.2.1" evidence="3 7"/>
<comment type="subcellular location">
    <subcellularLocation>
        <location evidence="7">Cytoplasm</location>
    </subcellularLocation>
</comment>
<dbReference type="HAMAP" id="MF_00006">
    <property type="entry name" value="Arg_succ_lyase"/>
    <property type="match status" value="1"/>
</dbReference>
<dbReference type="GO" id="GO:0005829">
    <property type="term" value="C:cytosol"/>
    <property type="evidence" value="ECO:0007669"/>
    <property type="project" value="TreeGrafter"/>
</dbReference>
<dbReference type="SUPFAM" id="SSF48557">
    <property type="entry name" value="L-aspartase-like"/>
    <property type="match status" value="1"/>
</dbReference>
<dbReference type="PANTHER" id="PTHR43814">
    <property type="entry name" value="ARGININOSUCCINATE LYASE"/>
    <property type="match status" value="1"/>
</dbReference>
<dbReference type="FunFam" id="1.10.40.30:FF:000001">
    <property type="entry name" value="Argininosuccinate lyase"/>
    <property type="match status" value="1"/>
</dbReference>
<name>A0A395M0B2_9BACT</name>
<dbReference type="Gene3D" id="1.10.275.10">
    <property type="entry name" value="Fumarase/aspartase (N-terminal domain)"/>
    <property type="match status" value="1"/>
</dbReference>
<reference evidence="10 11" key="1">
    <citation type="journal article" date="2011" name="ISME J.">
        <title>Community ecology of hot spring cyanobacterial mats: predominant populations and their functional potential.</title>
        <authorList>
            <person name="Klatt C.G."/>
            <person name="Wood J.M."/>
            <person name="Rusch D.B."/>
            <person name="Bateson M.M."/>
            <person name="Hamamura N."/>
            <person name="Heidelberg J.F."/>
            <person name="Grossman A.R."/>
            <person name="Bhaya D."/>
            <person name="Cohan F.M."/>
            <person name="Kuhl M."/>
            <person name="Bryant D.A."/>
            <person name="Ward D.M."/>
        </authorList>
    </citation>
    <scope>NUCLEOTIDE SEQUENCE [LARGE SCALE GENOMIC DNA]</scope>
    <source>
        <strain evidence="10">OS</strain>
    </source>
</reference>
<evidence type="ECO:0000259" key="9">
    <source>
        <dbReference type="Pfam" id="PF14698"/>
    </source>
</evidence>
<dbReference type="PRINTS" id="PR00149">
    <property type="entry name" value="FUMRATELYASE"/>
</dbReference>
<evidence type="ECO:0000256" key="2">
    <source>
        <dbReference type="ARBA" id="ARBA00004941"/>
    </source>
</evidence>
<evidence type="ECO:0000256" key="4">
    <source>
        <dbReference type="ARBA" id="ARBA00022571"/>
    </source>
</evidence>
<comment type="pathway">
    <text evidence="2 7">Amino-acid biosynthesis; L-arginine biosynthesis; L-arginine from L-ornithine and carbamoyl phosphate: step 3/3.</text>
</comment>
<dbReference type="Proteomes" id="UP000266389">
    <property type="component" value="Unassembled WGS sequence"/>
</dbReference>
<dbReference type="FunFam" id="1.20.200.10:FF:000015">
    <property type="entry name" value="argininosuccinate lyase isoform X2"/>
    <property type="match status" value="1"/>
</dbReference>
<dbReference type="InterPro" id="IPR024083">
    <property type="entry name" value="Fumarase/histidase_N"/>
</dbReference>
<dbReference type="InterPro" id="IPR008948">
    <property type="entry name" value="L-Aspartase-like"/>
</dbReference>
<dbReference type="AlphaFoldDB" id="A0A395M0B2"/>
<evidence type="ECO:0000313" key="10">
    <source>
        <dbReference type="EMBL" id="RFM24220.1"/>
    </source>
</evidence>
<evidence type="ECO:0000259" key="8">
    <source>
        <dbReference type="Pfam" id="PF00206"/>
    </source>
</evidence>
<accession>A0A395M0B2</accession>
<dbReference type="GO" id="GO:0042450">
    <property type="term" value="P:L-arginine biosynthetic process via ornithine"/>
    <property type="evidence" value="ECO:0007669"/>
    <property type="project" value="UniProtKB-UniRule"/>
</dbReference>
<comment type="similarity">
    <text evidence="7">Belongs to the lyase 1 family. Argininosuccinate lyase subfamily.</text>
</comment>
<dbReference type="InterPro" id="IPR009049">
    <property type="entry name" value="Argininosuccinate_lyase"/>
</dbReference>
<feature type="domain" description="Argininosuccinate lyase C-terminal" evidence="9">
    <location>
        <begin position="376"/>
        <end position="442"/>
    </location>
</feature>
<organism evidence="10 11">
    <name type="scientific">Candidatus Thermochlorobacter aerophilus</name>
    <dbReference type="NCBI Taxonomy" id="1868324"/>
    <lineage>
        <taxon>Bacteria</taxon>
        <taxon>Pseudomonadati</taxon>
        <taxon>Chlorobiota</taxon>
        <taxon>Chlorobiia</taxon>
        <taxon>Chlorobiales</taxon>
        <taxon>Candidatus Thermochlorobacteriaceae</taxon>
        <taxon>Candidatus Thermochlorobacter</taxon>
    </lineage>
</organism>
<evidence type="ECO:0000256" key="1">
    <source>
        <dbReference type="ARBA" id="ARBA00000985"/>
    </source>
</evidence>
<dbReference type="UniPathway" id="UPA00068">
    <property type="reaction ID" value="UER00114"/>
</dbReference>
<dbReference type="GO" id="GO:0004056">
    <property type="term" value="F:argininosuccinate lyase activity"/>
    <property type="evidence" value="ECO:0007669"/>
    <property type="project" value="UniProtKB-UniRule"/>
</dbReference>
<dbReference type="InterPro" id="IPR029419">
    <property type="entry name" value="Arg_succ_lyase_C"/>
</dbReference>
<dbReference type="Pfam" id="PF00206">
    <property type="entry name" value="Lyase_1"/>
    <property type="match status" value="1"/>
</dbReference>
<dbReference type="InterPro" id="IPR022761">
    <property type="entry name" value="Fumarate_lyase_N"/>
</dbReference>
<keyword evidence="4 7" id="KW-0055">Arginine biosynthesis</keyword>
<dbReference type="PROSITE" id="PS00163">
    <property type="entry name" value="FUMARATE_LYASES"/>
    <property type="match status" value="1"/>
</dbReference>
<comment type="catalytic activity">
    <reaction evidence="1 7">
        <text>2-(N(omega)-L-arginino)succinate = fumarate + L-arginine</text>
        <dbReference type="Rhea" id="RHEA:24020"/>
        <dbReference type="ChEBI" id="CHEBI:29806"/>
        <dbReference type="ChEBI" id="CHEBI:32682"/>
        <dbReference type="ChEBI" id="CHEBI:57472"/>
        <dbReference type="EC" id="4.3.2.1"/>
    </reaction>
</comment>
<keyword evidence="6 7" id="KW-0456">Lyase</keyword>
<dbReference type="PANTHER" id="PTHR43814:SF1">
    <property type="entry name" value="ARGININOSUCCINATE LYASE"/>
    <property type="match status" value="1"/>
</dbReference>
<dbReference type="InterPro" id="IPR020557">
    <property type="entry name" value="Fumarate_lyase_CS"/>
</dbReference>
<gene>
    <name evidence="7 10" type="primary">argH</name>
    <name evidence="10" type="ORF">D0433_07055</name>
</gene>
<evidence type="ECO:0000256" key="3">
    <source>
        <dbReference type="ARBA" id="ARBA00012338"/>
    </source>
</evidence>
<sequence>MPSKKSSLAARANTKLWGGGFKEELDAMAFEFSKSLDLDSKLYKEDIAASLAHVEMLATQGILTKSDAEKLAQGLRKIEKELDAGTFPFAIGQEDIHMAIEKRLHELVGAIAGKLHTARSRNDQVATDERLYLRRRISEITNLLTELQRALLSKAEQHFGAVMPGYTHLQRAQPILLSHHLLAYVEMFERDKSRYADCLRRLNVSPLGAAALAGTPHPIDRRQTAKTLGFAGILRNSIDAVSDRDYVIEFIATCAIVMMHLSRLAEEFVLWSSQEFRFITISDAFTTGSSIMPQKKNPDMAELVRGKTGRVYGDLINILTVMKALPLAYNRDMQEDKFPMLDAADTTAACLKIFSAMIASTTFNVEVMRTALLHDYATATDIADYLVQKGLAFREAHEIAAKIVSYAIDHNLLLPNLPLETLQQFSPAIDEQIFEVLNPERSPARKRSEGSTAPKAVKAQLNFWKKALSSIVHAAENGLGTAERKRAKKQAHQQEP</sequence>
<dbReference type="Gene3D" id="1.20.200.10">
    <property type="entry name" value="Fumarase/aspartase (Central domain)"/>
    <property type="match status" value="1"/>
</dbReference>